<reference evidence="6" key="1">
    <citation type="submission" date="2006-10" db="EMBL/GenBank/DDBJ databases">
        <title>Complete sequence of Solibacter usitatus Ellin6076.</title>
        <authorList>
            <consortium name="US DOE Joint Genome Institute"/>
            <person name="Copeland A."/>
            <person name="Lucas S."/>
            <person name="Lapidus A."/>
            <person name="Barry K."/>
            <person name="Detter J.C."/>
            <person name="Glavina del Rio T."/>
            <person name="Hammon N."/>
            <person name="Israni S."/>
            <person name="Dalin E."/>
            <person name="Tice H."/>
            <person name="Pitluck S."/>
            <person name="Thompson L.S."/>
            <person name="Brettin T."/>
            <person name="Bruce D."/>
            <person name="Han C."/>
            <person name="Tapia R."/>
            <person name="Gilna P."/>
            <person name="Schmutz J."/>
            <person name="Larimer F."/>
            <person name="Land M."/>
            <person name="Hauser L."/>
            <person name="Kyrpides N."/>
            <person name="Mikhailova N."/>
            <person name="Janssen P.H."/>
            <person name="Kuske C.R."/>
            <person name="Richardson P."/>
        </authorList>
    </citation>
    <scope>NUCLEOTIDE SEQUENCE</scope>
    <source>
        <strain evidence="6">Ellin6076</strain>
    </source>
</reference>
<organism evidence="6">
    <name type="scientific">Solibacter usitatus (strain Ellin6076)</name>
    <dbReference type="NCBI Taxonomy" id="234267"/>
    <lineage>
        <taxon>Bacteria</taxon>
        <taxon>Pseudomonadati</taxon>
        <taxon>Acidobacteriota</taxon>
        <taxon>Terriglobia</taxon>
        <taxon>Bryobacterales</taxon>
        <taxon>Solibacteraceae</taxon>
        <taxon>Candidatus Solibacter</taxon>
    </lineage>
</organism>
<evidence type="ECO:0000259" key="5">
    <source>
        <dbReference type="PROSITE" id="PS01124"/>
    </source>
</evidence>
<dbReference type="InterPro" id="IPR018062">
    <property type="entry name" value="HTH_AraC-typ_CS"/>
</dbReference>
<dbReference type="eggNOG" id="COG2207">
    <property type="taxonomic scope" value="Bacteria"/>
</dbReference>
<dbReference type="PROSITE" id="PS00041">
    <property type="entry name" value="HTH_ARAC_FAMILY_1"/>
    <property type="match status" value="1"/>
</dbReference>
<dbReference type="SUPFAM" id="SSF46689">
    <property type="entry name" value="Homeodomain-like"/>
    <property type="match status" value="2"/>
</dbReference>
<dbReference type="Pfam" id="PF12833">
    <property type="entry name" value="HTH_18"/>
    <property type="match status" value="1"/>
</dbReference>
<dbReference type="STRING" id="234267.Acid_7342"/>
<dbReference type="GO" id="GO:0043565">
    <property type="term" value="F:sequence-specific DNA binding"/>
    <property type="evidence" value="ECO:0007669"/>
    <property type="project" value="InterPro"/>
</dbReference>
<keyword evidence="4" id="KW-0804">Transcription</keyword>
<dbReference type="GO" id="GO:0003700">
    <property type="term" value="F:DNA-binding transcription factor activity"/>
    <property type="evidence" value="ECO:0007669"/>
    <property type="project" value="InterPro"/>
</dbReference>
<dbReference type="InterPro" id="IPR050204">
    <property type="entry name" value="AraC_XylS_family_regulators"/>
</dbReference>
<dbReference type="InterPro" id="IPR018060">
    <property type="entry name" value="HTH_AraC"/>
</dbReference>
<dbReference type="Pfam" id="PF02311">
    <property type="entry name" value="AraC_binding"/>
    <property type="match status" value="1"/>
</dbReference>
<proteinExistence type="predicted"/>
<dbReference type="SMART" id="SM00342">
    <property type="entry name" value="HTH_ARAC"/>
    <property type="match status" value="1"/>
</dbReference>
<evidence type="ECO:0000256" key="1">
    <source>
        <dbReference type="ARBA" id="ARBA00023015"/>
    </source>
</evidence>
<dbReference type="HOGENOM" id="CLU_000445_88_4_0"/>
<dbReference type="OrthoDB" id="121508at2"/>
<dbReference type="SUPFAM" id="SSF51215">
    <property type="entry name" value="Regulatory protein AraC"/>
    <property type="match status" value="1"/>
</dbReference>
<dbReference type="InterPro" id="IPR009057">
    <property type="entry name" value="Homeodomain-like_sf"/>
</dbReference>
<dbReference type="InterPro" id="IPR037923">
    <property type="entry name" value="HTH-like"/>
</dbReference>
<evidence type="ECO:0000256" key="2">
    <source>
        <dbReference type="ARBA" id="ARBA00023125"/>
    </source>
</evidence>
<dbReference type="InterPro" id="IPR003313">
    <property type="entry name" value="AraC-bd"/>
</dbReference>
<accession>Q01Q17</accession>
<evidence type="ECO:0000256" key="3">
    <source>
        <dbReference type="ARBA" id="ARBA00023159"/>
    </source>
</evidence>
<dbReference type="Gene3D" id="1.10.10.60">
    <property type="entry name" value="Homeodomain-like"/>
    <property type="match status" value="2"/>
</dbReference>
<dbReference type="PROSITE" id="PS01124">
    <property type="entry name" value="HTH_ARAC_FAMILY_2"/>
    <property type="match status" value="1"/>
</dbReference>
<protein>
    <submittedName>
        <fullName evidence="6">Transcriptional regulator, AraC family</fullName>
    </submittedName>
</protein>
<feature type="domain" description="HTH araC/xylS-type" evidence="5">
    <location>
        <begin position="183"/>
        <end position="281"/>
    </location>
</feature>
<name>Q01Q17_SOLUE</name>
<keyword evidence="2" id="KW-0238">DNA-binding</keyword>
<dbReference type="EMBL" id="CP000473">
    <property type="protein sequence ID" value="ABJ88253.1"/>
    <property type="molecule type" value="Genomic_DNA"/>
</dbReference>
<keyword evidence="3" id="KW-0010">Activator</keyword>
<evidence type="ECO:0000256" key="4">
    <source>
        <dbReference type="ARBA" id="ARBA00023163"/>
    </source>
</evidence>
<gene>
    <name evidence="6" type="ordered locus">Acid_7342</name>
</gene>
<dbReference type="AlphaFoldDB" id="Q01Q17"/>
<dbReference type="InParanoid" id="Q01Q17"/>
<evidence type="ECO:0000313" key="6">
    <source>
        <dbReference type="EMBL" id="ABJ88253.1"/>
    </source>
</evidence>
<sequence>MASPLNRLSAPLGVRNAVLCASARRHSVTDFPGPLSIKSVTSGMVTWKSGGRELVVDRDSFLLLHAGEPYSMNIDAREPVSTLCVFFAPGFVESVCGSILREDLEPASEEPAFVQQLHPADARILPRMHALTQAKFSDPLWMDQQYLELASDLAMLNRDLRRRVNLMPARRAATREELFRRVRRGQEFLHATAAESIALEDLAREACLSPYHLHRAFTHAFGKTPHEYRTGLRLSRARRLLESSSLTVSEVCAAVGFESLPSFSTLFRRTFGHPPSKWDRPPGLSSRACSAARLAQNERISQDPIRRKPHFDRY</sequence>
<dbReference type="PANTHER" id="PTHR46796">
    <property type="entry name" value="HTH-TYPE TRANSCRIPTIONAL ACTIVATOR RHAS-RELATED"/>
    <property type="match status" value="1"/>
</dbReference>
<dbReference type="KEGG" id="sus:Acid_7342"/>
<keyword evidence="1" id="KW-0805">Transcription regulation</keyword>